<evidence type="ECO:0000313" key="3">
    <source>
        <dbReference type="EMBL" id="TVT99142.1"/>
    </source>
</evidence>
<name>A0A5J9SJQ9_9POAL</name>
<dbReference type="AlphaFoldDB" id="A0A5J9SJQ9"/>
<protein>
    <recommendedName>
        <fullName evidence="2">DUF547 domain-containing protein</fullName>
    </recommendedName>
</protein>
<feature type="domain" description="DUF547" evidence="2">
    <location>
        <begin position="322"/>
        <end position="426"/>
    </location>
</feature>
<organism evidence="3 4">
    <name type="scientific">Eragrostis curvula</name>
    <name type="common">weeping love grass</name>
    <dbReference type="NCBI Taxonomy" id="38414"/>
    <lineage>
        <taxon>Eukaryota</taxon>
        <taxon>Viridiplantae</taxon>
        <taxon>Streptophyta</taxon>
        <taxon>Embryophyta</taxon>
        <taxon>Tracheophyta</taxon>
        <taxon>Spermatophyta</taxon>
        <taxon>Magnoliopsida</taxon>
        <taxon>Liliopsida</taxon>
        <taxon>Poales</taxon>
        <taxon>Poaceae</taxon>
        <taxon>PACMAD clade</taxon>
        <taxon>Chloridoideae</taxon>
        <taxon>Eragrostideae</taxon>
        <taxon>Eragrostidinae</taxon>
        <taxon>Eragrostis</taxon>
    </lineage>
</organism>
<evidence type="ECO:0000256" key="1">
    <source>
        <dbReference type="SAM" id="MobiDB-lite"/>
    </source>
</evidence>
<gene>
    <name evidence="3" type="ORF">EJB05_55491</name>
</gene>
<evidence type="ECO:0000259" key="2">
    <source>
        <dbReference type="Pfam" id="PF04784"/>
    </source>
</evidence>
<dbReference type="OrthoDB" id="418495at2759"/>
<keyword evidence="4" id="KW-1185">Reference proteome</keyword>
<dbReference type="PANTHER" id="PTHR23054">
    <property type="entry name" value="TERNARY COMPLEX FACTOR MIP1, LEUCINE-ZIPPER-RELATED"/>
    <property type="match status" value="1"/>
</dbReference>
<evidence type="ECO:0000313" key="4">
    <source>
        <dbReference type="Proteomes" id="UP000324897"/>
    </source>
</evidence>
<feature type="region of interest" description="Disordered" evidence="1">
    <location>
        <begin position="229"/>
        <end position="249"/>
    </location>
</feature>
<dbReference type="PANTHER" id="PTHR23054:SF15">
    <property type="entry name" value="OS08G0515700 PROTEIN"/>
    <property type="match status" value="1"/>
</dbReference>
<dbReference type="InterPro" id="IPR006869">
    <property type="entry name" value="DUF547"/>
</dbReference>
<dbReference type="EMBL" id="RWGY01000755">
    <property type="protein sequence ID" value="TVT99142.1"/>
    <property type="molecule type" value="Genomic_DNA"/>
</dbReference>
<comment type="caution">
    <text evidence="3">The sequence shown here is derived from an EMBL/GenBank/DDBJ whole genome shotgun (WGS) entry which is preliminary data.</text>
</comment>
<dbReference type="Proteomes" id="UP000324897">
    <property type="component" value="Unassembled WGS sequence"/>
</dbReference>
<reference evidence="3 4" key="1">
    <citation type="journal article" date="2019" name="Sci. Rep.">
        <title>A high-quality genome of Eragrostis curvula grass provides insights into Poaceae evolution and supports new strategies to enhance forage quality.</title>
        <authorList>
            <person name="Carballo J."/>
            <person name="Santos B.A.C.M."/>
            <person name="Zappacosta D."/>
            <person name="Garbus I."/>
            <person name="Selva J.P."/>
            <person name="Gallo C.A."/>
            <person name="Diaz A."/>
            <person name="Albertini E."/>
            <person name="Caccamo M."/>
            <person name="Echenique V."/>
        </authorList>
    </citation>
    <scope>NUCLEOTIDE SEQUENCE [LARGE SCALE GENOMIC DNA]</scope>
    <source>
        <strain evidence="4">cv. Victoria</strain>
        <tissue evidence="3">Leaf</tissue>
    </source>
</reference>
<dbReference type="Pfam" id="PF04784">
    <property type="entry name" value="DUF547"/>
    <property type="match status" value="1"/>
</dbReference>
<feature type="compositionally biased region" description="Low complexity" evidence="1">
    <location>
        <begin position="236"/>
        <end position="249"/>
    </location>
</feature>
<sequence length="504" mass="57552">MENPGLEALVERDLCYAETPGQGHSSSYLQHRHSRSAISTYGNVPDISPRLSHHVPTTNCDKILRRRYSLNLPEQLPEHRIIATAERTERTISKSVADLVWEIAILEEEVVRKELHLLSLYRAAFDQYLGISPRASAQVDQELHRQCSKKKADEGALRLRDIKDSASYNLPTLSDSKRELSRSSSGRSSLANFLSASITEYVPKICCKLSEDILRCISAVYCKLASRPPQDADFETSSTPSFSSSSSSFSLKYPADSWSPRCHYSADAGSDKYGSSDGNSQQYPGMIIFPRIHIDEGKFEYASKMLDTIRTLIKRLEKIDPTKMAREEQVCFWINIHNALVMHAFMAYGLQEKRLKNTDMILKWVRTLFTPMKKSGTGSSNHPYALHPEPLAHFALSTGAYSDPPVRLYTAKKIYHQLEQARTEFIQANVMVRKQIIFLPKVLHYYGKDAALELPDLIEMVCESMPELQQQEIRQYLKRRIDKCVEWLPYKSSFRYTVHRSLAE</sequence>
<proteinExistence type="predicted"/>
<dbReference type="Gramene" id="TVT99142">
    <property type="protein sequence ID" value="TVT99142"/>
    <property type="gene ID" value="EJB05_55491"/>
</dbReference>
<accession>A0A5J9SJQ9</accession>